<accession>A0A0A1U649</accession>
<sequence length="503" mass="58674">MCANGSEVINALVHHKSNSIEEQWGVIWQTVYCILQHSKTDLLKTVPWKYSKSHFQMEYQSNHISSFQIKLLPDYYNKNLFIHYQNPNLQQRHSSTMVEKYNANEYLKSLGFRTAVKKDNDENMTIKIKTPSIYVYDFGYFVQDGVSYEDVLFTFHIPCMCEFETEEFPMITATFTMIVPSSLAITINTFLWDVLLDIFNHVFFDFQIAHIFQYGTNPDNYKNLAKNITTALNHFDEYLLTLTHPDFRNSLSNLCCEINTSFLNVAISAHIVSVYSLILADNPRIVKNFYDMLSLMDAPDLYFQPLSSPEYNKIMRKANPFIRTMCVVDFTEDDVFDLPYPYCIIDVSHNKVVKSATQSISNYFVLRQKHFISIAIKEYEKNHCDKIPHPEFLSKSNVVECVAGSIVTMEYSKVIGERLKEGRGFSVMRNVIYKMCEIFAIKIRILMKFLESQNAINRTTVQQLIFKFKLAPEDVKVLFGIFKFVYTEYIDRLMDVLEDIVIS</sequence>
<dbReference type="RefSeq" id="XP_004254087.1">
    <property type="nucleotide sequence ID" value="XM_004254039.1"/>
</dbReference>
<dbReference type="AlphaFoldDB" id="A0A0A1U649"/>
<dbReference type="InterPro" id="IPR027819">
    <property type="entry name" value="C9orf72"/>
</dbReference>
<protein>
    <submittedName>
        <fullName evidence="1">Uncharacterized protein</fullName>
    </submittedName>
</protein>
<name>A0A0A1U649_ENTIV</name>
<dbReference type="GO" id="GO:0005085">
    <property type="term" value="F:guanyl-nucleotide exchange factor activity"/>
    <property type="evidence" value="ECO:0007669"/>
    <property type="project" value="InterPro"/>
</dbReference>
<keyword evidence="2" id="KW-1185">Reference proteome</keyword>
<proteinExistence type="predicted"/>
<evidence type="ECO:0000313" key="1">
    <source>
        <dbReference type="EMBL" id="ELP87316.1"/>
    </source>
</evidence>
<dbReference type="GeneID" id="14886213"/>
<evidence type="ECO:0000313" key="2">
    <source>
        <dbReference type="Proteomes" id="UP000014680"/>
    </source>
</evidence>
<dbReference type="Proteomes" id="UP000014680">
    <property type="component" value="Unassembled WGS sequence"/>
</dbReference>
<organism evidence="1 2">
    <name type="scientific">Entamoeba invadens IP1</name>
    <dbReference type="NCBI Taxonomy" id="370355"/>
    <lineage>
        <taxon>Eukaryota</taxon>
        <taxon>Amoebozoa</taxon>
        <taxon>Evosea</taxon>
        <taxon>Archamoebae</taxon>
        <taxon>Mastigamoebida</taxon>
        <taxon>Entamoebidae</taxon>
        <taxon>Entamoeba</taxon>
    </lineage>
</organism>
<reference evidence="1 2" key="1">
    <citation type="submission" date="2012-10" db="EMBL/GenBank/DDBJ databases">
        <authorList>
            <person name="Zafar N."/>
            <person name="Inman J."/>
            <person name="Hall N."/>
            <person name="Lorenzi H."/>
            <person name="Caler E."/>
        </authorList>
    </citation>
    <scope>NUCLEOTIDE SEQUENCE [LARGE SCALE GENOMIC DNA]</scope>
    <source>
        <strain evidence="1 2">IP1</strain>
    </source>
</reference>
<dbReference type="EMBL" id="KB206860">
    <property type="protein sequence ID" value="ELP87316.1"/>
    <property type="molecule type" value="Genomic_DNA"/>
</dbReference>
<dbReference type="VEuPathDB" id="AmoebaDB:EIN_095730"/>
<dbReference type="OMA" id="FKMTHPS"/>
<dbReference type="KEGG" id="eiv:EIN_095730"/>
<gene>
    <name evidence="1" type="ORF">EIN_095730</name>
</gene>
<dbReference type="PROSITE" id="PS51835">
    <property type="entry name" value="DENN_C9ORF72"/>
    <property type="match status" value="1"/>
</dbReference>